<dbReference type="PANTHER" id="PTHR44145:SF3">
    <property type="entry name" value="DNAJ HOMOLOG SUBFAMILY A MEMBER 3, MITOCHONDRIAL"/>
    <property type="match status" value="1"/>
</dbReference>
<protein>
    <submittedName>
        <fullName evidence="9">Chaperone protein</fullName>
    </submittedName>
</protein>
<dbReference type="Pfam" id="PF00226">
    <property type="entry name" value="DnaJ"/>
    <property type="match status" value="1"/>
</dbReference>
<evidence type="ECO:0000256" key="5">
    <source>
        <dbReference type="ARBA" id="ARBA00023186"/>
    </source>
</evidence>
<keyword evidence="10" id="KW-1185">Reference proteome</keyword>
<dbReference type="PROSITE" id="PS50076">
    <property type="entry name" value="DNAJ_2"/>
    <property type="match status" value="1"/>
</dbReference>
<dbReference type="HOGENOM" id="CLU_091338_1_1_3"/>
<dbReference type="FunFam" id="1.10.287.110:FF:000087">
    <property type="entry name" value="DnaJ homolog subfamily C member 4"/>
    <property type="match status" value="1"/>
</dbReference>
<dbReference type="InterPro" id="IPR036869">
    <property type="entry name" value="J_dom_sf"/>
</dbReference>
<gene>
    <name evidence="9" type="primary">dnaJ</name>
</gene>
<dbReference type="AlphaFoldDB" id="Q7NFL3"/>
<evidence type="ECO:0000259" key="8">
    <source>
        <dbReference type="PROSITE" id="PS50076"/>
    </source>
</evidence>
<name>Q7NFL3_GLOVI</name>
<dbReference type="GO" id="GO:0016020">
    <property type="term" value="C:membrane"/>
    <property type="evidence" value="ECO:0007669"/>
    <property type="project" value="UniProtKB-SubCell"/>
</dbReference>
<keyword evidence="5" id="KW-0143">Chaperone</keyword>
<dbReference type="InterPro" id="IPR051938">
    <property type="entry name" value="Apopto_cytoskel_mod"/>
</dbReference>
<feature type="domain" description="J" evidence="8">
    <location>
        <begin position="8"/>
        <end position="74"/>
    </location>
</feature>
<dbReference type="eggNOG" id="COG0484">
    <property type="taxonomic scope" value="Bacteria"/>
</dbReference>
<dbReference type="PANTHER" id="PTHR44145">
    <property type="entry name" value="DNAJ HOMOLOG SUBFAMILY A MEMBER 3, MITOCHONDRIAL"/>
    <property type="match status" value="1"/>
</dbReference>
<dbReference type="OrthoDB" id="9779889at2"/>
<dbReference type="PRINTS" id="PR00625">
    <property type="entry name" value="JDOMAIN"/>
</dbReference>
<evidence type="ECO:0000256" key="3">
    <source>
        <dbReference type="ARBA" id="ARBA00022989"/>
    </source>
</evidence>
<evidence type="ECO:0000256" key="2">
    <source>
        <dbReference type="ARBA" id="ARBA00022692"/>
    </source>
</evidence>
<reference evidence="9 10" key="1">
    <citation type="journal article" date="2003" name="DNA Res.">
        <title>Complete genome structure of Gloeobacter violaceus PCC 7421, a cyanobacterium that lacks thylakoids.</title>
        <authorList>
            <person name="Nakamura Y."/>
            <person name="Kaneko T."/>
            <person name="Sato S."/>
            <person name="Mimuro M."/>
            <person name="Miyashita H."/>
            <person name="Tsuchiya T."/>
            <person name="Sasamoto S."/>
            <person name="Watanabe A."/>
            <person name="Kawashima K."/>
            <person name="Kishida Y."/>
            <person name="Kiyokawa C."/>
            <person name="Kohara M."/>
            <person name="Matsumoto M."/>
            <person name="Matsuno A."/>
            <person name="Nakazaki N."/>
            <person name="Shimpo S."/>
            <person name="Takeuchi C."/>
            <person name="Yamada M."/>
            <person name="Tabata S."/>
        </authorList>
    </citation>
    <scope>NUCLEOTIDE SEQUENCE [LARGE SCALE GENOMIC DNA]</scope>
    <source>
        <strain evidence="10">ATCC 29082 / PCC 7421</strain>
    </source>
</reference>
<evidence type="ECO:0000313" key="9">
    <source>
        <dbReference type="EMBL" id="BAC91453.1"/>
    </source>
</evidence>
<comment type="subcellular location">
    <subcellularLocation>
        <location evidence="1">Membrane</location>
        <topology evidence="1">Single-pass membrane protein</topology>
    </subcellularLocation>
</comment>
<dbReference type="SUPFAM" id="SSF46565">
    <property type="entry name" value="Chaperone J-domain"/>
    <property type="match status" value="1"/>
</dbReference>
<sequence length="141" mass="16245">MWEMKRPDYYRVLGVPPGASERDIRQAYRLLSKQYHPDISPLAPEEALEKFKLLNEAYATLSHPTKRSHYDLTLGLTRTAVLQQQQQQQQQRPVPPRRRPSGRFDISERPLSPTEIFALFILGIAFAASLLLVAFIDWING</sequence>
<organism evidence="9 10">
    <name type="scientific">Gloeobacter violaceus (strain ATCC 29082 / PCC 7421)</name>
    <dbReference type="NCBI Taxonomy" id="251221"/>
    <lineage>
        <taxon>Bacteria</taxon>
        <taxon>Bacillati</taxon>
        <taxon>Cyanobacteriota</taxon>
        <taxon>Cyanophyceae</taxon>
        <taxon>Gloeobacterales</taxon>
        <taxon>Gloeobacteraceae</taxon>
        <taxon>Gloeobacter</taxon>
    </lineage>
</organism>
<dbReference type="CDD" id="cd06257">
    <property type="entry name" value="DnaJ"/>
    <property type="match status" value="1"/>
</dbReference>
<evidence type="ECO:0000256" key="1">
    <source>
        <dbReference type="ARBA" id="ARBA00004167"/>
    </source>
</evidence>
<proteinExistence type="predicted"/>
<feature type="region of interest" description="Disordered" evidence="6">
    <location>
        <begin position="83"/>
        <end position="107"/>
    </location>
</feature>
<reference evidence="9 10" key="2">
    <citation type="journal article" date="2003" name="DNA Res.">
        <title>Complete genome structure of Gloeobacter violaceus PCC 7421, a cyanobacterium that lacks thylakoids (supplement).</title>
        <authorList>
            <person name="Nakamura Y."/>
            <person name="Kaneko T."/>
            <person name="Sato S."/>
            <person name="Mimuro M."/>
            <person name="Miyashita H."/>
            <person name="Tsuchiya T."/>
            <person name="Sasamoto S."/>
            <person name="Watanabe A."/>
            <person name="Kawashima K."/>
            <person name="Kishida Y."/>
            <person name="Kiyokawa C."/>
            <person name="Kohara M."/>
            <person name="Matsumoto M."/>
            <person name="Matsuno A."/>
            <person name="Nakazaki N."/>
            <person name="Shimpo S."/>
            <person name="Takeuchi C."/>
            <person name="Yamada M."/>
            <person name="Tabata S."/>
        </authorList>
    </citation>
    <scope>NUCLEOTIDE SEQUENCE [LARGE SCALE GENOMIC DNA]</scope>
    <source>
        <strain evidence="10">ATCC 29082 / PCC 7421</strain>
    </source>
</reference>
<dbReference type="STRING" id="251221.gene:10761024"/>
<dbReference type="InParanoid" id="Q7NFL3"/>
<keyword evidence="2 7" id="KW-0812">Transmembrane</keyword>
<dbReference type="Gene3D" id="1.10.287.110">
    <property type="entry name" value="DnaJ domain"/>
    <property type="match status" value="1"/>
</dbReference>
<dbReference type="EMBL" id="BA000045">
    <property type="protein sequence ID" value="BAC91453.1"/>
    <property type="molecule type" value="Genomic_DNA"/>
</dbReference>
<dbReference type="EnsemblBacteria" id="BAC91453">
    <property type="protein sequence ID" value="BAC91453"/>
    <property type="gene ID" value="BAC91453"/>
</dbReference>
<feature type="compositionally biased region" description="Low complexity" evidence="6">
    <location>
        <begin position="83"/>
        <end position="92"/>
    </location>
</feature>
<evidence type="ECO:0000256" key="7">
    <source>
        <dbReference type="SAM" id="Phobius"/>
    </source>
</evidence>
<dbReference type="Proteomes" id="UP000000557">
    <property type="component" value="Chromosome"/>
</dbReference>
<dbReference type="InterPro" id="IPR001623">
    <property type="entry name" value="DnaJ_domain"/>
</dbReference>
<evidence type="ECO:0000256" key="4">
    <source>
        <dbReference type="ARBA" id="ARBA00023136"/>
    </source>
</evidence>
<accession>Q7NFL3</accession>
<keyword evidence="3 7" id="KW-1133">Transmembrane helix</keyword>
<evidence type="ECO:0000256" key="6">
    <source>
        <dbReference type="SAM" id="MobiDB-lite"/>
    </source>
</evidence>
<keyword evidence="4 7" id="KW-0472">Membrane</keyword>
<feature type="transmembrane region" description="Helical" evidence="7">
    <location>
        <begin position="116"/>
        <end position="139"/>
    </location>
</feature>
<dbReference type="KEGG" id="gvi:glr3512"/>
<evidence type="ECO:0000313" key="10">
    <source>
        <dbReference type="Proteomes" id="UP000000557"/>
    </source>
</evidence>
<dbReference type="SMART" id="SM00271">
    <property type="entry name" value="DnaJ"/>
    <property type="match status" value="1"/>
</dbReference>